<dbReference type="SUPFAM" id="SSF102405">
    <property type="entry name" value="MCP/YpsA-like"/>
    <property type="match status" value="1"/>
</dbReference>
<reference evidence="2 3" key="1">
    <citation type="submission" date="2024-05" db="EMBL/GenBank/DDBJ databases">
        <authorList>
            <person name="Liu Q."/>
            <person name="Xin Y.-H."/>
        </authorList>
    </citation>
    <scope>NUCLEOTIDE SEQUENCE [LARGE SCALE GENOMIC DNA]</scope>
    <source>
        <strain evidence="2 3">CGMCC 1.15349</strain>
    </source>
</reference>
<dbReference type="InterPro" id="IPR023298">
    <property type="entry name" value="ATPase_P-typ_TM_dom_sf"/>
</dbReference>
<gene>
    <name evidence="2" type="ORF">ABC969_08950</name>
</gene>
<dbReference type="EMBL" id="JBDIMF010000003">
    <property type="protein sequence ID" value="MEN2786544.1"/>
    <property type="molecule type" value="Genomic_DNA"/>
</dbReference>
<dbReference type="Gene3D" id="3.40.50.450">
    <property type="match status" value="1"/>
</dbReference>
<feature type="transmembrane region" description="Helical" evidence="1">
    <location>
        <begin position="308"/>
        <end position="326"/>
    </location>
</feature>
<evidence type="ECO:0000313" key="2">
    <source>
        <dbReference type="EMBL" id="MEN2786544.1"/>
    </source>
</evidence>
<evidence type="ECO:0000256" key="1">
    <source>
        <dbReference type="SAM" id="Phobius"/>
    </source>
</evidence>
<name>A0ABU9XU20_9SPHN</name>
<feature type="transmembrane region" description="Helical" evidence="1">
    <location>
        <begin position="485"/>
        <end position="506"/>
    </location>
</feature>
<keyword evidence="1" id="KW-0472">Membrane</keyword>
<keyword evidence="1" id="KW-0812">Transmembrane</keyword>
<protein>
    <recommendedName>
        <fullName evidence="4">DUF4231 domain-containing protein</fullName>
    </recommendedName>
</protein>
<organism evidence="2 3">
    <name type="scientific">Sphingomonas qilianensis</name>
    <dbReference type="NCBI Taxonomy" id="1736690"/>
    <lineage>
        <taxon>Bacteria</taxon>
        <taxon>Pseudomonadati</taxon>
        <taxon>Pseudomonadota</taxon>
        <taxon>Alphaproteobacteria</taxon>
        <taxon>Sphingomonadales</taxon>
        <taxon>Sphingomonadaceae</taxon>
        <taxon>Sphingomonas</taxon>
    </lineage>
</organism>
<accession>A0ABU9XU20</accession>
<sequence>MDADAERCVAPHLTSVLRELAEATAALKPMHPKIFEDVPFVPQLVSALAEGADQYGAMAAIELGYRLQAILPLPQEDYRQDFDAVGARKFDALRGQADRILELPPQHSGREESYTLAGRAIIAHCDILIALWDGEPARGTGGTADVVSMALRRGVPVIHLAMQTGVTSRILWTGYEEFVDSTDLESMPFRLVEPATLHALAHAVIGPPTHPPTLDDLEHYLGERQRRARPRIEYPLLLALFGIKPLRRSAFASERYEEATCVEWLNFRNSCGPERFGVDVTLTDLERSFAWADQLAQHFGQIYRSGHALNFTLAASAVLIALTGLFLPRFAFPLAIAEASVIATFVANTLIGSRQQWHRRWLEYRQLAERVRPMRSLKLLGVASPPIAGRQGEGSTASWIEWYARAQWRAAGCPTGRLTDATGLTQAIVREELEPQIRYNHGSGHQMHVLDHRLHQVGIMLFCLTILSCILSVVVNLISHASHEVHLMFIVASAGLPTIGAAIFGIRMQGDFCSTAERSLITADDLTRIAKALDNPANSLARQTDLAEAAAATMLSDVAEWRRAYNLRTLQFV</sequence>
<dbReference type="SUPFAM" id="SSF81665">
    <property type="entry name" value="Calcium ATPase, transmembrane domain M"/>
    <property type="match status" value="1"/>
</dbReference>
<feature type="transmembrane region" description="Helical" evidence="1">
    <location>
        <begin position="457"/>
        <end position="479"/>
    </location>
</feature>
<proteinExistence type="predicted"/>
<evidence type="ECO:0000313" key="3">
    <source>
        <dbReference type="Proteomes" id="UP001404104"/>
    </source>
</evidence>
<feature type="transmembrane region" description="Helical" evidence="1">
    <location>
        <begin position="332"/>
        <end position="351"/>
    </location>
</feature>
<comment type="caution">
    <text evidence="2">The sequence shown here is derived from an EMBL/GenBank/DDBJ whole genome shotgun (WGS) entry which is preliminary data.</text>
</comment>
<keyword evidence="1" id="KW-1133">Transmembrane helix</keyword>
<keyword evidence="3" id="KW-1185">Reference proteome</keyword>
<dbReference type="Proteomes" id="UP001404104">
    <property type="component" value="Unassembled WGS sequence"/>
</dbReference>
<evidence type="ECO:0008006" key="4">
    <source>
        <dbReference type="Google" id="ProtNLM"/>
    </source>
</evidence>
<dbReference type="RefSeq" id="WP_380807772.1">
    <property type="nucleotide sequence ID" value="NZ_JBHRXL010000002.1"/>
</dbReference>